<evidence type="ECO:0000313" key="2">
    <source>
        <dbReference type="EMBL" id="ADM10969.1"/>
    </source>
</evidence>
<accession>E0S5I4</accession>
<dbReference type="KEGG" id="ein:Eint_011070"/>
<dbReference type="AlphaFoldDB" id="E0S5I4"/>
<dbReference type="SUPFAM" id="SSF46689">
    <property type="entry name" value="Homeodomain-like"/>
    <property type="match status" value="1"/>
</dbReference>
<dbReference type="EMBL" id="CP001942">
    <property type="protein sequence ID" value="ADM10969.1"/>
    <property type="molecule type" value="Genomic_DNA"/>
</dbReference>
<protein>
    <recommendedName>
        <fullName evidence="1">Myb-like domain-containing protein</fullName>
    </recommendedName>
</protein>
<evidence type="ECO:0000313" key="3">
    <source>
        <dbReference type="Proteomes" id="UP000002313"/>
    </source>
</evidence>
<dbReference type="Proteomes" id="UP000002313">
    <property type="component" value="Chromosome I"/>
</dbReference>
<dbReference type="GeneID" id="9698583"/>
<dbReference type="VEuPathDB" id="MicrosporidiaDB:Eint_011070"/>
<dbReference type="PROSITE" id="PS50090">
    <property type="entry name" value="MYB_LIKE"/>
    <property type="match status" value="1"/>
</dbReference>
<dbReference type="Pfam" id="PF00249">
    <property type="entry name" value="Myb_DNA-binding"/>
    <property type="match status" value="1"/>
</dbReference>
<proteinExistence type="predicted"/>
<reference evidence="2 3" key="1">
    <citation type="journal article" date="2010" name="Nat. Commun.">
        <title>The complete sequence of the smallest known nuclear genome from the microsporidian Encephalitozoon intestinalis.</title>
        <authorList>
            <person name="Corradi N."/>
            <person name="Pombert J.-F."/>
            <person name="Farinelli L."/>
            <person name="Didier E.S."/>
            <person name="Keeling P.J."/>
        </authorList>
    </citation>
    <scope>NUCLEOTIDE SEQUENCE [LARGE SCALE GENOMIC DNA]</scope>
    <source>
        <strain evidence="2 3">ATCC 50506</strain>
    </source>
</reference>
<dbReference type="InterPro" id="IPR001005">
    <property type="entry name" value="SANT/Myb"/>
</dbReference>
<feature type="domain" description="Myb-like" evidence="1">
    <location>
        <begin position="112"/>
        <end position="155"/>
    </location>
</feature>
<keyword evidence="3" id="KW-1185">Reference proteome</keyword>
<evidence type="ECO:0000259" key="1">
    <source>
        <dbReference type="PROSITE" id="PS50090"/>
    </source>
</evidence>
<reference evidence="2 3" key="2">
    <citation type="journal article" date="2012" name="Proc. Natl. Acad. Sci. U.S.A.">
        <title>Gain and loss of multiple functionally related, horizontally transferred genes in the reduced genomes of two microsporidian parasites.</title>
        <authorList>
            <person name="Pombert J.-F."/>
            <person name="Selman M."/>
            <person name="Burki F."/>
            <person name="Bardell F.T."/>
            <person name="Farinelli L."/>
            <person name="Solter L.F."/>
            <person name="Whitman D.W."/>
            <person name="Weiss L.M."/>
            <person name="Corradi N."/>
            <person name="Keeling P.J."/>
        </authorList>
    </citation>
    <scope>NUCLEOTIDE SEQUENCE [LARGE SCALE GENOMIC DNA]</scope>
    <source>
        <strain evidence="2 3">ATCC 50506</strain>
    </source>
</reference>
<name>E0S5I4_ENCIT</name>
<dbReference type="SMART" id="SM00717">
    <property type="entry name" value="SANT"/>
    <property type="match status" value="1"/>
</dbReference>
<gene>
    <name evidence="2" type="ORF">Eint_011070</name>
</gene>
<dbReference type="HOGENOM" id="CLU_737760_0_0_1"/>
<dbReference type="InterPro" id="IPR009057">
    <property type="entry name" value="Homeodomain-like_sf"/>
</dbReference>
<organism evidence="2 3">
    <name type="scientific">Encephalitozoon intestinalis (strain ATCC 50506)</name>
    <name type="common">Microsporidian parasite</name>
    <name type="synonym">Septata intestinalis</name>
    <dbReference type="NCBI Taxonomy" id="876142"/>
    <lineage>
        <taxon>Eukaryota</taxon>
        <taxon>Fungi</taxon>
        <taxon>Fungi incertae sedis</taxon>
        <taxon>Microsporidia</taxon>
        <taxon>Unikaryonidae</taxon>
        <taxon>Encephalitozoon</taxon>
    </lineage>
</organism>
<dbReference type="OrthoDB" id="2189058at2759"/>
<sequence>MHIFRTKEEAENHLRTKFTDAHEVKEIMKKYNISMKRGCYNSYEAKVVDSAIQKFLKENKMEMKNLYSFFLEEEPEFPIRELLIEVSNALKQRTMNSLWVYVSYHYHPYIDSKWEPENEIQLLNLVRIFGFKWKKICGIMNKTSRKCISKYYRIMGFGYLYRKSFKMPEEGIPTTDEEWDGMCEKLKTTRKRLSHLINGYISSKLVVPFWNEYNNMALMGYVILHNHFCSIGIQISEILKLIDESGIEGEETVGRERIKEEISKLIPRLDSYTLDIPIDVEDIFWRTIKLYVRFSSTLLKSRFIQITKVYGIRTFKDLIEVFQNLAVDCYLYKIKDKLRDEVRKILSQEKTRRRSTKELVIDRGISRTVDSCCD</sequence>
<dbReference type="RefSeq" id="XP_003072329.1">
    <property type="nucleotide sequence ID" value="XM_003072283.1"/>
</dbReference>